<evidence type="ECO:0000256" key="5">
    <source>
        <dbReference type="ARBA" id="ARBA00023136"/>
    </source>
</evidence>
<reference evidence="8" key="2">
    <citation type="journal article" date="2021" name="Microbiome">
        <title>Successional dynamics and alternative stable states in a saline activated sludge microbial community over 9 years.</title>
        <authorList>
            <person name="Wang Y."/>
            <person name="Ye J."/>
            <person name="Ju F."/>
            <person name="Liu L."/>
            <person name="Boyd J.A."/>
            <person name="Deng Y."/>
            <person name="Parks D.H."/>
            <person name="Jiang X."/>
            <person name="Yin X."/>
            <person name="Woodcroft B.J."/>
            <person name="Tyson G.W."/>
            <person name="Hugenholtz P."/>
            <person name="Polz M.F."/>
            <person name="Zhang T."/>
        </authorList>
    </citation>
    <scope>NUCLEOTIDE SEQUENCE</scope>
    <source>
        <strain evidence="8">HKST-UBA16</strain>
    </source>
</reference>
<feature type="transmembrane region" description="Helical" evidence="6">
    <location>
        <begin position="183"/>
        <end position="206"/>
    </location>
</feature>
<keyword evidence="3 6" id="KW-0812">Transmembrane</keyword>
<comment type="subcellular location">
    <subcellularLocation>
        <location evidence="1">Cell membrane</location>
        <topology evidence="1">Multi-pass membrane protein</topology>
    </subcellularLocation>
</comment>
<dbReference type="GO" id="GO:0005886">
    <property type="term" value="C:plasma membrane"/>
    <property type="evidence" value="ECO:0007669"/>
    <property type="project" value="UniProtKB-SubCell"/>
</dbReference>
<dbReference type="Proteomes" id="UP000748332">
    <property type="component" value="Unassembled WGS sequence"/>
</dbReference>
<evidence type="ECO:0000256" key="6">
    <source>
        <dbReference type="SAM" id="Phobius"/>
    </source>
</evidence>
<evidence type="ECO:0000259" key="7">
    <source>
        <dbReference type="Pfam" id="PF03772"/>
    </source>
</evidence>
<feature type="transmembrane region" description="Helical" evidence="6">
    <location>
        <begin position="250"/>
        <end position="272"/>
    </location>
</feature>
<organism evidence="8 9">
    <name type="scientific">Candidatus Dojkabacteria bacterium</name>
    <dbReference type="NCBI Taxonomy" id="2099670"/>
    <lineage>
        <taxon>Bacteria</taxon>
        <taxon>Candidatus Dojkabacteria</taxon>
    </lineage>
</organism>
<name>A0A955KV09_9BACT</name>
<dbReference type="Pfam" id="PF03772">
    <property type="entry name" value="Competence"/>
    <property type="match status" value="1"/>
</dbReference>
<comment type="caution">
    <text evidence="8">The sequence shown here is derived from an EMBL/GenBank/DDBJ whole genome shotgun (WGS) entry which is preliminary data.</text>
</comment>
<feature type="domain" description="ComEC/Rec2-related protein" evidence="7">
    <location>
        <begin position="1"/>
        <end position="274"/>
    </location>
</feature>
<feature type="transmembrane region" description="Helical" evidence="6">
    <location>
        <begin position="218"/>
        <end position="238"/>
    </location>
</feature>
<accession>A0A955KV09</accession>
<proteinExistence type="predicted"/>
<evidence type="ECO:0000313" key="8">
    <source>
        <dbReference type="EMBL" id="MCA9375182.1"/>
    </source>
</evidence>
<feature type="non-terminal residue" evidence="8">
    <location>
        <position position="1"/>
    </location>
</feature>
<keyword evidence="2" id="KW-1003">Cell membrane</keyword>
<reference evidence="8" key="1">
    <citation type="submission" date="2020-04" db="EMBL/GenBank/DDBJ databases">
        <authorList>
            <person name="Zhang T."/>
        </authorList>
    </citation>
    <scope>NUCLEOTIDE SEQUENCE</scope>
    <source>
        <strain evidence="8">HKST-UBA16</strain>
    </source>
</reference>
<evidence type="ECO:0000313" key="9">
    <source>
        <dbReference type="Proteomes" id="UP000748332"/>
    </source>
</evidence>
<evidence type="ECO:0000256" key="1">
    <source>
        <dbReference type="ARBA" id="ARBA00004651"/>
    </source>
</evidence>
<keyword evidence="4 6" id="KW-1133">Transmembrane helix</keyword>
<keyword evidence="5 6" id="KW-0472">Membrane</keyword>
<evidence type="ECO:0000256" key="3">
    <source>
        <dbReference type="ARBA" id="ARBA00022692"/>
    </source>
</evidence>
<gene>
    <name evidence="8" type="ORF">KC622_02525</name>
</gene>
<dbReference type="EMBL" id="JAGQLM010000105">
    <property type="protein sequence ID" value="MCA9375182.1"/>
    <property type="molecule type" value="Genomic_DNA"/>
</dbReference>
<dbReference type="PANTHER" id="PTHR30619:SF7">
    <property type="entry name" value="BETA-LACTAMASE DOMAIN PROTEIN"/>
    <property type="match status" value="1"/>
</dbReference>
<feature type="transmembrane region" description="Helical" evidence="6">
    <location>
        <begin position="82"/>
        <end position="106"/>
    </location>
</feature>
<dbReference type="AlphaFoldDB" id="A0A955KV09"/>
<feature type="transmembrane region" description="Helical" evidence="6">
    <location>
        <begin position="53"/>
        <end position="70"/>
    </location>
</feature>
<dbReference type="NCBIfam" id="TIGR00360">
    <property type="entry name" value="ComEC_N-term"/>
    <property type="match status" value="1"/>
</dbReference>
<dbReference type="PANTHER" id="PTHR30619">
    <property type="entry name" value="DNA INTERNALIZATION/COMPETENCE PROTEIN COMEC/REC2"/>
    <property type="match status" value="1"/>
</dbReference>
<protein>
    <submittedName>
        <fullName evidence="8">ComEC/Rec2 family competence protein</fullName>
    </submittedName>
</protein>
<feature type="transmembrane region" description="Helical" evidence="6">
    <location>
        <begin position="112"/>
        <end position="137"/>
    </location>
</feature>
<dbReference type="InterPro" id="IPR004477">
    <property type="entry name" value="ComEC_N"/>
</dbReference>
<sequence length="291" mass="32964">LFGEERYFDSDFEDSLRLSGTTHIIAASGYNVTLLIHSVDRAFSYFLKKKTRIVISIVLIWIFANFSGLSPSIVRACIMSSLILATIYTGNLSSVDFILPLSIFFYTLYDPFIISSLSFQLSVLSIISLMYFSPLLNRLIANVSKQKKNNISNFLREYLIPTLACTIFTLPVLVYNFGSASLVGVIANILILPVVESSMLFGLLSLVTPELLLGLKNFFVSIVYTQMNFFEFIVQTLSNWRYSSIEISSTFFTSAWIPIVAYLSLIMLMLVLNKPEDSELNYYLTLYDKLN</sequence>
<evidence type="ECO:0000256" key="4">
    <source>
        <dbReference type="ARBA" id="ARBA00022989"/>
    </source>
</evidence>
<feature type="transmembrane region" description="Helical" evidence="6">
    <location>
        <begin position="158"/>
        <end position="177"/>
    </location>
</feature>
<evidence type="ECO:0000256" key="2">
    <source>
        <dbReference type="ARBA" id="ARBA00022475"/>
    </source>
</evidence>
<dbReference type="InterPro" id="IPR052159">
    <property type="entry name" value="Competence_DNA_uptake"/>
</dbReference>